<dbReference type="EMBL" id="BSXS01014679">
    <property type="protein sequence ID" value="GMF05822.1"/>
    <property type="molecule type" value="Genomic_DNA"/>
</dbReference>
<sequence length="242" mass="26720">MDEMGDYDYTRSGNPTRTTLQDHLAKIIGCETVWAVNSGMSALDIIARLIKPGEHVVAGDDLYGGTQRLLTFLNTNGSANVSHIDLTNLDLVKKTITKDTAFVFLESPTNPLIKVVDLKSIADYAHSVNPNALVVFDNTMMTPLLMKPLELGADIQYESATKYLNGHHDIMAGIIATNSEDLAKRLFFVINSIGSGLSPFDSWLLLRGLKTLSLRLERQQSNALKLATWLQGQGLKVRYPDR</sequence>
<comment type="caution">
    <text evidence="1">The sequence shown here is derived from an EMBL/GenBank/DDBJ whole genome shotgun (WGS) entry which is preliminary data.</text>
</comment>
<dbReference type="Proteomes" id="UP001165064">
    <property type="component" value="Unassembled WGS sequence"/>
</dbReference>
<reference evidence="1" key="1">
    <citation type="submission" date="2023-04" db="EMBL/GenBank/DDBJ databases">
        <title>Ambrosiozyma monospora NBRC 10751.</title>
        <authorList>
            <person name="Ichikawa N."/>
            <person name="Sato H."/>
            <person name="Tonouchi N."/>
        </authorList>
    </citation>
    <scope>NUCLEOTIDE SEQUENCE</scope>
    <source>
        <strain evidence="1">NBRC 10751</strain>
    </source>
</reference>
<organism evidence="1 2">
    <name type="scientific">Ambrosiozyma monospora</name>
    <name type="common">Yeast</name>
    <name type="synonym">Endomycopsis monosporus</name>
    <dbReference type="NCBI Taxonomy" id="43982"/>
    <lineage>
        <taxon>Eukaryota</taxon>
        <taxon>Fungi</taxon>
        <taxon>Dikarya</taxon>
        <taxon>Ascomycota</taxon>
        <taxon>Saccharomycotina</taxon>
        <taxon>Pichiomycetes</taxon>
        <taxon>Pichiales</taxon>
        <taxon>Pichiaceae</taxon>
        <taxon>Ambrosiozyma</taxon>
    </lineage>
</organism>
<evidence type="ECO:0000313" key="2">
    <source>
        <dbReference type="Proteomes" id="UP001165064"/>
    </source>
</evidence>
<keyword evidence="2" id="KW-1185">Reference proteome</keyword>
<evidence type="ECO:0000313" key="1">
    <source>
        <dbReference type="EMBL" id="GMF05822.1"/>
    </source>
</evidence>
<protein>
    <submittedName>
        <fullName evidence="1">Unnamed protein product</fullName>
    </submittedName>
</protein>
<gene>
    <name evidence="1" type="ORF">Amon02_001247800</name>
</gene>
<proteinExistence type="predicted"/>
<accession>A0ACB5UCJ3</accession>
<name>A0ACB5UCJ3_AMBMO</name>